<reference evidence="8" key="1">
    <citation type="journal article" date="2023" name="Insect Mol. Biol.">
        <title>Genome sequencing provides insights into the evolution of gene families encoding plant cell wall-degrading enzymes in longhorned beetles.</title>
        <authorList>
            <person name="Shin N.R."/>
            <person name="Okamura Y."/>
            <person name="Kirsch R."/>
            <person name="Pauchet Y."/>
        </authorList>
    </citation>
    <scope>NUCLEOTIDE SEQUENCE</scope>
    <source>
        <strain evidence="8">MMC_N1</strain>
    </source>
</reference>
<dbReference type="PROSITE" id="PS50001">
    <property type="entry name" value="SH2"/>
    <property type="match status" value="1"/>
</dbReference>
<evidence type="ECO:0000256" key="2">
    <source>
        <dbReference type="ARBA" id="ARBA00022700"/>
    </source>
</evidence>
<dbReference type="Pfam" id="PF00017">
    <property type="entry name" value="SH2"/>
    <property type="match status" value="1"/>
</dbReference>
<dbReference type="InterPro" id="IPR000980">
    <property type="entry name" value="SH2"/>
</dbReference>
<evidence type="ECO:0000256" key="1">
    <source>
        <dbReference type="ARBA" id="ARBA00022604"/>
    </source>
</evidence>
<keyword evidence="1" id="KW-0341">Growth regulation</keyword>
<dbReference type="SUPFAM" id="SSF55550">
    <property type="entry name" value="SH2 domain"/>
    <property type="match status" value="1"/>
</dbReference>
<keyword evidence="3" id="KW-0833">Ubl conjugation pathway</keyword>
<dbReference type="Proteomes" id="UP001162164">
    <property type="component" value="Unassembled WGS sequence"/>
</dbReference>
<dbReference type="InterPro" id="IPR036036">
    <property type="entry name" value="SOCS_box-like_dom_sf"/>
</dbReference>
<name>A0ABQ9K008_9CUCU</name>
<organism evidence="8 9">
    <name type="scientific">Molorchus minor</name>
    <dbReference type="NCBI Taxonomy" id="1323400"/>
    <lineage>
        <taxon>Eukaryota</taxon>
        <taxon>Metazoa</taxon>
        <taxon>Ecdysozoa</taxon>
        <taxon>Arthropoda</taxon>
        <taxon>Hexapoda</taxon>
        <taxon>Insecta</taxon>
        <taxon>Pterygota</taxon>
        <taxon>Neoptera</taxon>
        <taxon>Endopterygota</taxon>
        <taxon>Coleoptera</taxon>
        <taxon>Polyphaga</taxon>
        <taxon>Cucujiformia</taxon>
        <taxon>Chrysomeloidea</taxon>
        <taxon>Cerambycidae</taxon>
        <taxon>Lamiinae</taxon>
        <taxon>Monochamini</taxon>
        <taxon>Molorchus</taxon>
    </lineage>
</organism>
<keyword evidence="9" id="KW-1185">Reference proteome</keyword>
<dbReference type="PANTHER" id="PTHR10155">
    <property type="entry name" value="PHOSPHATIDYLINOSITOL 3-KINASE REGULATORY SUBUNIT"/>
    <property type="match status" value="1"/>
</dbReference>
<evidence type="ECO:0000256" key="3">
    <source>
        <dbReference type="ARBA" id="ARBA00022786"/>
    </source>
</evidence>
<evidence type="ECO:0000313" key="9">
    <source>
        <dbReference type="Proteomes" id="UP001162164"/>
    </source>
</evidence>
<dbReference type="InterPro" id="IPR001496">
    <property type="entry name" value="SOCS_box"/>
</dbReference>
<evidence type="ECO:0000256" key="4">
    <source>
        <dbReference type="ARBA" id="ARBA00022999"/>
    </source>
</evidence>
<evidence type="ECO:0000259" key="6">
    <source>
        <dbReference type="PROSITE" id="PS50001"/>
    </source>
</evidence>
<evidence type="ECO:0008006" key="10">
    <source>
        <dbReference type="Google" id="ProtNLM"/>
    </source>
</evidence>
<evidence type="ECO:0000259" key="7">
    <source>
        <dbReference type="PROSITE" id="PS50225"/>
    </source>
</evidence>
<dbReference type="CDD" id="cd09923">
    <property type="entry name" value="SH2_SOCS_family"/>
    <property type="match status" value="1"/>
</dbReference>
<sequence>MIFIVVANDLLSLLQTDSPRRAWHAPAMLGCSTVCPNCKHEFQCCQPAQLCCDARRSLHALSGGGLVTALAPPSSSCTSPQVSPSAQLSFILPPFATPLQLAQPPLDSKPETELQRLSDTVRALRQSDWYYEGITYQQSHDLLADTAVGTYLVRNSSDPRFLFSLSVQTERGPTSVRLFYMNGFFRLDAQAHLQSAMPLFPSVITLVQHYVEQSRLCRNSAQVWVDPNGKWYSSILLDKPLRKKQKPPSLKHFARLAVHRALRSSDRPRLAMLPPPHTQLELPSSLTAYLSEYPYSI</sequence>
<dbReference type="SMART" id="SM00969">
    <property type="entry name" value="SOCS_box"/>
    <property type="match status" value="1"/>
</dbReference>
<comment type="caution">
    <text evidence="8">The sequence shown here is derived from an EMBL/GenBank/DDBJ whole genome shotgun (WGS) entry which is preliminary data.</text>
</comment>
<proteinExistence type="predicted"/>
<dbReference type="InterPro" id="IPR036860">
    <property type="entry name" value="SH2_dom_sf"/>
</dbReference>
<gene>
    <name evidence="8" type="ORF">NQ317_008637</name>
</gene>
<protein>
    <recommendedName>
        <fullName evidence="10">Cytokine-inducible SH2-containing protein</fullName>
    </recommendedName>
</protein>
<feature type="domain" description="SH2" evidence="6">
    <location>
        <begin position="129"/>
        <end position="241"/>
    </location>
</feature>
<accession>A0ABQ9K008</accession>
<dbReference type="SMART" id="SM00252">
    <property type="entry name" value="SH2"/>
    <property type="match status" value="1"/>
</dbReference>
<dbReference type="EMBL" id="JAPWTJ010000053">
    <property type="protein sequence ID" value="KAJ8983935.1"/>
    <property type="molecule type" value="Genomic_DNA"/>
</dbReference>
<evidence type="ECO:0000313" key="8">
    <source>
        <dbReference type="EMBL" id="KAJ8983935.1"/>
    </source>
</evidence>
<keyword evidence="4 5" id="KW-0727">SH2 domain</keyword>
<dbReference type="PROSITE" id="PS50225">
    <property type="entry name" value="SOCS"/>
    <property type="match status" value="1"/>
</dbReference>
<feature type="domain" description="SOCS box" evidence="7">
    <location>
        <begin position="236"/>
        <end position="296"/>
    </location>
</feature>
<dbReference type="PANTHER" id="PTHR10155:SF16">
    <property type="entry name" value="SUPPRESSOR OF CYTOKINE SIGNALING 2"/>
    <property type="match status" value="1"/>
</dbReference>
<keyword evidence="2" id="KW-0734">Signal transduction inhibitor</keyword>
<dbReference type="SUPFAM" id="SSF158235">
    <property type="entry name" value="SOCS box-like"/>
    <property type="match status" value="1"/>
</dbReference>
<dbReference type="Gene3D" id="3.30.505.10">
    <property type="entry name" value="SH2 domain"/>
    <property type="match status" value="1"/>
</dbReference>
<evidence type="ECO:0000256" key="5">
    <source>
        <dbReference type="PROSITE-ProRule" id="PRU00191"/>
    </source>
</evidence>